<dbReference type="PANTHER" id="PTHR34700">
    <property type="entry name" value="POTASSIUM BINDING PROTEIN KBP"/>
    <property type="match status" value="1"/>
</dbReference>
<comment type="subcellular location">
    <subcellularLocation>
        <location evidence="1">Cytoplasm</location>
    </subcellularLocation>
</comment>
<dbReference type="CDD" id="cd00118">
    <property type="entry name" value="LysM"/>
    <property type="match status" value="1"/>
</dbReference>
<protein>
    <recommendedName>
        <fullName evidence="3">Potassium binding protein Kbp</fullName>
    </recommendedName>
</protein>
<dbReference type="PANTHER" id="PTHR34700:SF4">
    <property type="entry name" value="PHAGE-LIKE ELEMENT PBSX PROTEIN XKDP"/>
    <property type="match status" value="1"/>
</dbReference>
<name>A0A1G9Q464_9BACT</name>
<accession>A0A1G9Q464</accession>
<evidence type="ECO:0000313" key="6">
    <source>
        <dbReference type="EMBL" id="SDM05703.1"/>
    </source>
</evidence>
<dbReference type="GO" id="GO:0005737">
    <property type="term" value="C:cytoplasm"/>
    <property type="evidence" value="ECO:0007669"/>
    <property type="project" value="UniProtKB-SubCell"/>
</dbReference>
<reference evidence="6 7" key="1">
    <citation type="submission" date="2016-10" db="EMBL/GenBank/DDBJ databases">
        <authorList>
            <person name="de Groot N.N."/>
        </authorList>
    </citation>
    <scope>NUCLEOTIDE SEQUENCE [LARGE SCALE GENOMIC DNA]</scope>
    <source>
        <strain evidence="6 7">DSM 25186</strain>
    </source>
</reference>
<dbReference type="FunFam" id="3.10.350.10:FF:000001">
    <property type="entry name" value="Peptidoglycan-binding protein LysM"/>
    <property type="match status" value="1"/>
</dbReference>
<evidence type="ECO:0000256" key="3">
    <source>
        <dbReference type="ARBA" id="ARBA00072219"/>
    </source>
</evidence>
<keyword evidence="7" id="KW-1185">Reference proteome</keyword>
<dbReference type="Pfam" id="PF01476">
    <property type="entry name" value="LysM"/>
    <property type="match status" value="1"/>
</dbReference>
<feature type="compositionally biased region" description="Polar residues" evidence="4">
    <location>
        <begin position="112"/>
        <end position="128"/>
    </location>
</feature>
<dbReference type="Gene3D" id="3.10.350.10">
    <property type="entry name" value="LysM domain"/>
    <property type="match status" value="1"/>
</dbReference>
<dbReference type="InterPro" id="IPR018392">
    <property type="entry name" value="LysM"/>
</dbReference>
<dbReference type="SUPFAM" id="SSF54106">
    <property type="entry name" value="LysM domain"/>
    <property type="match status" value="1"/>
</dbReference>
<organism evidence="6 7">
    <name type="scientific">Catalinimonas alkaloidigena</name>
    <dbReference type="NCBI Taxonomy" id="1075417"/>
    <lineage>
        <taxon>Bacteria</taxon>
        <taxon>Pseudomonadati</taxon>
        <taxon>Bacteroidota</taxon>
        <taxon>Cytophagia</taxon>
        <taxon>Cytophagales</taxon>
        <taxon>Catalimonadaceae</taxon>
        <taxon>Catalinimonas</taxon>
    </lineage>
</organism>
<dbReference type="RefSeq" id="WP_317042807.1">
    <property type="nucleotide sequence ID" value="NZ_FNFO01000010.1"/>
</dbReference>
<evidence type="ECO:0000259" key="5">
    <source>
        <dbReference type="PROSITE" id="PS51782"/>
    </source>
</evidence>
<dbReference type="AlphaFoldDB" id="A0A1G9Q464"/>
<dbReference type="InterPro" id="IPR036779">
    <property type="entry name" value="LysM_dom_sf"/>
</dbReference>
<sequence length="128" mass="14126">MSYFIKLIIIMGLSDFFRKGVEKPVAQKPAAPSQPAPAAPKRTYTVKSGDSLSKIAKQHYGNANEWRRIFEANRGMIQDPNLIYPGQEFVIPEAQTSNAPTDGQPVHAAKPSRQTNPQATNPSSFFHS</sequence>
<evidence type="ECO:0000256" key="1">
    <source>
        <dbReference type="ARBA" id="ARBA00004496"/>
    </source>
</evidence>
<feature type="region of interest" description="Disordered" evidence="4">
    <location>
        <begin position="88"/>
        <end position="128"/>
    </location>
</feature>
<dbReference type="InterPro" id="IPR052196">
    <property type="entry name" value="Bact_Kbp"/>
</dbReference>
<dbReference type="Proteomes" id="UP000198510">
    <property type="component" value="Unassembled WGS sequence"/>
</dbReference>
<proteinExistence type="predicted"/>
<gene>
    <name evidence="6" type="ORF">SAMN05421823_11031</name>
</gene>
<evidence type="ECO:0000256" key="4">
    <source>
        <dbReference type="SAM" id="MobiDB-lite"/>
    </source>
</evidence>
<dbReference type="PROSITE" id="PS51782">
    <property type="entry name" value="LYSM"/>
    <property type="match status" value="1"/>
</dbReference>
<feature type="domain" description="LysM" evidence="5">
    <location>
        <begin position="42"/>
        <end position="91"/>
    </location>
</feature>
<feature type="region of interest" description="Disordered" evidence="4">
    <location>
        <begin position="24"/>
        <end position="49"/>
    </location>
</feature>
<dbReference type="SMART" id="SM00257">
    <property type="entry name" value="LysM"/>
    <property type="match status" value="1"/>
</dbReference>
<evidence type="ECO:0000313" key="7">
    <source>
        <dbReference type="Proteomes" id="UP000198510"/>
    </source>
</evidence>
<dbReference type="STRING" id="1075417.SAMN05421823_11031"/>
<keyword evidence="2" id="KW-0963">Cytoplasm</keyword>
<dbReference type="EMBL" id="FNFO01000010">
    <property type="protein sequence ID" value="SDM05703.1"/>
    <property type="molecule type" value="Genomic_DNA"/>
</dbReference>
<evidence type="ECO:0000256" key="2">
    <source>
        <dbReference type="ARBA" id="ARBA00022490"/>
    </source>
</evidence>